<keyword evidence="3" id="KW-1185">Reference proteome</keyword>
<dbReference type="EMBL" id="JBHUKR010000022">
    <property type="protein sequence ID" value="MFD2421651.1"/>
    <property type="molecule type" value="Genomic_DNA"/>
</dbReference>
<name>A0ABW5G3H3_9PSEU</name>
<sequence>MTSPALKLGRKPNSGRRRVSLTSGHLPAAYTPPATLDRYSAIPAATIGMDGNNSVGDCTCADVDHEVKAIQVAAGNTEVASTTAEVLAAYSAITGYDPADPSTDQGAEMQAVREYWRKTGFTLGGQVHKILLFADLDIHNTTLVKWALDQFGAVGLGINFPASAMDQFQAEQPWDVVRGSQIDGGHAVALVGYDTQFWYVLTWGRVQKMTPEFFAAYAEEAWTALDEEFVNAHTGTDPLGGTLYDLGQQFAAVTRQPNPVPPPAPGPAPTPTPGPAPTAADEAFAAILKPWVAEHHIGENRKVQAAAKAWMAGKGL</sequence>
<gene>
    <name evidence="2" type="ORF">ACFSXZ_35500</name>
</gene>
<dbReference type="RefSeq" id="WP_378270352.1">
    <property type="nucleotide sequence ID" value="NZ_JBHUKR010000022.1"/>
</dbReference>
<protein>
    <submittedName>
        <fullName evidence="2">Uncharacterized protein</fullName>
    </submittedName>
</protein>
<accession>A0ABW5G3H3</accession>
<organism evidence="2 3">
    <name type="scientific">Amycolatopsis pigmentata</name>
    <dbReference type="NCBI Taxonomy" id="450801"/>
    <lineage>
        <taxon>Bacteria</taxon>
        <taxon>Bacillati</taxon>
        <taxon>Actinomycetota</taxon>
        <taxon>Actinomycetes</taxon>
        <taxon>Pseudonocardiales</taxon>
        <taxon>Pseudonocardiaceae</taxon>
        <taxon>Amycolatopsis</taxon>
    </lineage>
</organism>
<evidence type="ECO:0000256" key="1">
    <source>
        <dbReference type="SAM" id="MobiDB-lite"/>
    </source>
</evidence>
<evidence type="ECO:0000313" key="2">
    <source>
        <dbReference type="EMBL" id="MFD2421651.1"/>
    </source>
</evidence>
<evidence type="ECO:0000313" key="3">
    <source>
        <dbReference type="Proteomes" id="UP001597417"/>
    </source>
</evidence>
<dbReference type="Proteomes" id="UP001597417">
    <property type="component" value="Unassembled WGS sequence"/>
</dbReference>
<proteinExistence type="predicted"/>
<feature type="region of interest" description="Disordered" evidence="1">
    <location>
        <begin position="1"/>
        <end position="27"/>
    </location>
</feature>
<feature type="region of interest" description="Disordered" evidence="1">
    <location>
        <begin position="254"/>
        <end position="278"/>
    </location>
</feature>
<dbReference type="InterPro" id="IPR038765">
    <property type="entry name" value="Papain-like_cys_pep_sf"/>
</dbReference>
<feature type="compositionally biased region" description="Basic residues" evidence="1">
    <location>
        <begin position="8"/>
        <end position="19"/>
    </location>
</feature>
<feature type="compositionally biased region" description="Pro residues" evidence="1">
    <location>
        <begin position="258"/>
        <end position="276"/>
    </location>
</feature>
<reference evidence="3" key="1">
    <citation type="journal article" date="2019" name="Int. J. Syst. Evol. Microbiol.">
        <title>The Global Catalogue of Microorganisms (GCM) 10K type strain sequencing project: providing services to taxonomists for standard genome sequencing and annotation.</title>
        <authorList>
            <consortium name="The Broad Institute Genomics Platform"/>
            <consortium name="The Broad Institute Genome Sequencing Center for Infectious Disease"/>
            <person name="Wu L."/>
            <person name="Ma J."/>
        </authorList>
    </citation>
    <scope>NUCLEOTIDE SEQUENCE [LARGE SCALE GENOMIC DNA]</scope>
    <source>
        <strain evidence="3">CGMCC 4.7645</strain>
    </source>
</reference>
<dbReference type="SUPFAM" id="SSF54001">
    <property type="entry name" value="Cysteine proteinases"/>
    <property type="match status" value="1"/>
</dbReference>
<comment type="caution">
    <text evidence="2">The sequence shown here is derived from an EMBL/GenBank/DDBJ whole genome shotgun (WGS) entry which is preliminary data.</text>
</comment>